<dbReference type="PROSITE" id="PS51257">
    <property type="entry name" value="PROKAR_LIPOPROTEIN"/>
    <property type="match status" value="1"/>
</dbReference>
<dbReference type="eggNOG" id="COG0526">
    <property type="taxonomic scope" value="Bacteria"/>
</dbReference>
<dbReference type="InterPro" id="IPR025380">
    <property type="entry name" value="DUF4369"/>
</dbReference>
<dbReference type="HOGENOM" id="CLU_042529_1_0_10"/>
<comment type="subcellular location">
    <subcellularLocation>
        <location evidence="1">Cell envelope</location>
    </subcellularLocation>
</comment>
<dbReference type="PROSITE" id="PS51352">
    <property type="entry name" value="THIOREDOXIN_2"/>
    <property type="match status" value="1"/>
</dbReference>
<keyword evidence="6" id="KW-0413">Isomerase</keyword>
<dbReference type="OrthoDB" id="750178at2"/>
<dbReference type="GO" id="GO:0016209">
    <property type="term" value="F:antioxidant activity"/>
    <property type="evidence" value="ECO:0007669"/>
    <property type="project" value="InterPro"/>
</dbReference>
<gene>
    <name evidence="6" type="ordered locus">Solca_1120</name>
</gene>
<reference evidence="6" key="1">
    <citation type="submission" date="2012-02" db="EMBL/GenBank/DDBJ databases">
        <title>The complete genome of Solitalea canadensis DSM 3403.</title>
        <authorList>
            <consortium name="US DOE Joint Genome Institute (JGI-PGF)"/>
            <person name="Lucas S."/>
            <person name="Copeland A."/>
            <person name="Lapidus A."/>
            <person name="Glavina del Rio T."/>
            <person name="Dalin E."/>
            <person name="Tice H."/>
            <person name="Bruce D."/>
            <person name="Goodwin L."/>
            <person name="Pitluck S."/>
            <person name="Peters L."/>
            <person name="Ovchinnikova G."/>
            <person name="Lu M."/>
            <person name="Kyrpides N."/>
            <person name="Mavromatis K."/>
            <person name="Ivanova N."/>
            <person name="Brettin T."/>
            <person name="Detter J.C."/>
            <person name="Han C."/>
            <person name="Larimer F."/>
            <person name="Land M."/>
            <person name="Hauser L."/>
            <person name="Markowitz V."/>
            <person name="Cheng J.-F."/>
            <person name="Hugenholtz P."/>
            <person name="Woyke T."/>
            <person name="Wu D."/>
            <person name="Spring S."/>
            <person name="Schroeder M."/>
            <person name="Kopitz M."/>
            <person name="Brambilla E."/>
            <person name="Klenk H.-P."/>
            <person name="Eisen J.A."/>
        </authorList>
    </citation>
    <scope>NUCLEOTIDE SEQUENCE</scope>
    <source>
        <strain evidence="6">DSM 3403</strain>
    </source>
</reference>
<evidence type="ECO:0000256" key="2">
    <source>
        <dbReference type="ARBA" id="ARBA00022748"/>
    </source>
</evidence>
<dbReference type="Pfam" id="PF14289">
    <property type="entry name" value="DUF4369"/>
    <property type="match status" value="1"/>
</dbReference>
<proteinExistence type="predicted"/>
<dbReference type="SUPFAM" id="SSF52833">
    <property type="entry name" value="Thioredoxin-like"/>
    <property type="match status" value="1"/>
</dbReference>
<sequence>MKNLLWMAAAMLAVTACNKGGNGFKIEGDIKGLNDNKNVYLIATNFEAQKYDTLSKAVSKGGKFTLEGKLEAPDFCAIVIEGERSGSELMVENAKIDIKGSVDSLHKLTVTGSKSNDEFKKAEEMLKKSTDKMQAIQQKAMMMGQQPDEHQMQALQIEYMAIQSQMQKDIQSYAVNNPGSFVAPVLLVNTNQTFDPAVFLPIYNKFTEEVKKTPTAKYLKSKLDRETKTAVGQKAPELKAKTPEGKELSLTEARGKVTLIDFWASWCGPCRAENPNVVKVYEKYHAQGFNILGVSLDKEEGAWKKAIADDKLTWSHISDLKFWQSPLAKEYNVEAIPYSVLLDKNGVIVAKNLRGEELEKKVAELMAQN</sequence>
<dbReference type="InterPro" id="IPR036249">
    <property type="entry name" value="Thioredoxin-like_sf"/>
</dbReference>
<dbReference type="AlphaFoldDB" id="H8KQ58"/>
<evidence type="ECO:0000256" key="4">
    <source>
        <dbReference type="ARBA" id="ARBA00023284"/>
    </source>
</evidence>
<keyword evidence="7" id="KW-1185">Reference proteome</keyword>
<keyword evidence="4" id="KW-0676">Redox-active center</keyword>
<dbReference type="GO" id="GO:0017004">
    <property type="term" value="P:cytochrome complex assembly"/>
    <property type="evidence" value="ECO:0007669"/>
    <property type="project" value="UniProtKB-KW"/>
</dbReference>
<feature type="domain" description="Thioredoxin" evidence="5">
    <location>
        <begin position="229"/>
        <end position="369"/>
    </location>
</feature>
<dbReference type="GO" id="GO:0016853">
    <property type="term" value="F:isomerase activity"/>
    <property type="evidence" value="ECO:0007669"/>
    <property type="project" value="UniProtKB-KW"/>
</dbReference>
<protein>
    <submittedName>
        <fullName evidence="6">Thiol-disulfide isomerase-like thioredoxin</fullName>
    </submittedName>
</protein>
<dbReference type="CDD" id="cd02966">
    <property type="entry name" value="TlpA_like_family"/>
    <property type="match status" value="1"/>
</dbReference>
<dbReference type="InterPro" id="IPR017937">
    <property type="entry name" value="Thioredoxin_CS"/>
</dbReference>
<accession>H8KQ58</accession>
<dbReference type="GO" id="GO:0030313">
    <property type="term" value="C:cell envelope"/>
    <property type="evidence" value="ECO:0007669"/>
    <property type="project" value="UniProtKB-SubCell"/>
</dbReference>
<dbReference type="Gene3D" id="3.40.30.10">
    <property type="entry name" value="Glutaredoxin"/>
    <property type="match status" value="1"/>
</dbReference>
<dbReference type="STRING" id="929556.Solca_1120"/>
<dbReference type="Pfam" id="PF00578">
    <property type="entry name" value="AhpC-TSA"/>
    <property type="match status" value="1"/>
</dbReference>
<evidence type="ECO:0000256" key="1">
    <source>
        <dbReference type="ARBA" id="ARBA00004196"/>
    </source>
</evidence>
<dbReference type="Proteomes" id="UP000007590">
    <property type="component" value="Chromosome"/>
</dbReference>
<keyword evidence="2" id="KW-0201">Cytochrome c-type biogenesis</keyword>
<dbReference type="InterPro" id="IPR000866">
    <property type="entry name" value="AhpC/TSA"/>
</dbReference>
<evidence type="ECO:0000313" key="6">
    <source>
        <dbReference type="EMBL" id="AFD06226.1"/>
    </source>
</evidence>
<dbReference type="InterPro" id="IPR013766">
    <property type="entry name" value="Thioredoxin_domain"/>
</dbReference>
<dbReference type="PROSITE" id="PS00194">
    <property type="entry name" value="THIOREDOXIN_1"/>
    <property type="match status" value="1"/>
</dbReference>
<evidence type="ECO:0000259" key="5">
    <source>
        <dbReference type="PROSITE" id="PS51352"/>
    </source>
</evidence>
<dbReference type="GO" id="GO:0016491">
    <property type="term" value="F:oxidoreductase activity"/>
    <property type="evidence" value="ECO:0007669"/>
    <property type="project" value="InterPro"/>
</dbReference>
<keyword evidence="3" id="KW-1015">Disulfide bond</keyword>
<evidence type="ECO:0000256" key="3">
    <source>
        <dbReference type="ARBA" id="ARBA00023157"/>
    </source>
</evidence>
<dbReference type="InterPro" id="IPR050553">
    <property type="entry name" value="Thioredoxin_ResA/DsbE_sf"/>
</dbReference>
<organism evidence="6 7">
    <name type="scientific">Solitalea canadensis (strain ATCC 29591 / DSM 3403 / JCM 21819 / LMG 8368 / NBRC 15130 / NCIMB 12057 / USAM 9D)</name>
    <name type="common">Flexibacter canadensis</name>
    <dbReference type="NCBI Taxonomy" id="929556"/>
    <lineage>
        <taxon>Bacteria</taxon>
        <taxon>Pseudomonadati</taxon>
        <taxon>Bacteroidota</taxon>
        <taxon>Sphingobacteriia</taxon>
        <taxon>Sphingobacteriales</taxon>
        <taxon>Sphingobacteriaceae</taxon>
        <taxon>Solitalea</taxon>
    </lineage>
</organism>
<dbReference type="KEGG" id="scn:Solca_1120"/>
<dbReference type="EMBL" id="CP003349">
    <property type="protein sequence ID" value="AFD06226.1"/>
    <property type="molecule type" value="Genomic_DNA"/>
</dbReference>
<dbReference type="RefSeq" id="WP_014679453.1">
    <property type="nucleotide sequence ID" value="NC_017770.1"/>
</dbReference>
<dbReference type="PANTHER" id="PTHR42852:SF6">
    <property type="entry name" value="THIOL:DISULFIDE INTERCHANGE PROTEIN DSBE"/>
    <property type="match status" value="1"/>
</dbReference>
<evidence type="ECO:0000313" key="7">
    <source>
        <dbReference type="Proteomes" id="UP000007590"/>
    </source>
</evidence>
<dbReference type="PANTHER" id="PTHR42852">
    <property type="entry name" value="THIOL:DISULFIDE INTERCHANGE PROTEIN DSBE"/>
    <property type="match status" value="1"/>
</dbReference>
<name>H8KQ58_SOLCM</name>